<evidence type="ECO:0000256" key="6">
    <source>
        <dbReference type="ARBA" id="ARBA00022729"/>
    </source>
</evidence>
<comment type="similarity">
    <text evidence="2 11 12">Belongs to the TonB-dependent receptor family.</text>
</comment>
<evidence type="ECO:0000313" key="17">
    <source>
        <dbReference type="Proteomes" id="UP000267035"/>
    </source>
</evidence>
<evidence type="ECO:0000256" key="4">
    <source>
        <dbReference type="ARBA" id="ARBA00022452"/>
    </source>
</evidence>
<comment type="caution">
    <text evidence="16">The sequence shown here is derived from an EMBL/GenBank/DDBJ whole genome shotgun (WGS) entry which is preliminary data.</text>
</comment>
<dbReference type="InterPro" id="IPR036942">
    <property type="entry name" value="Beta-barrel_TonB_sf"/>
</dbReference>
<evidence type="ECO:0000256" key="3">
    <source>
        <dbReference type="ARBA" id="ARBA00022448"/>
    </source>
</evidence>
<dbReference type="NCBIfam" id="TIGR01785">
    <property type="entry name" value="TonB-hemin"/>
    <property type="match status" value="1"/>
</dbReference>
<dbReference type="PROSITE" id="PS52016">
    <property type="entry name" value="TONB_DEPENDENT_REC_3"/>
    <property type="match status" value="1"/>
</dbReference>
<keyword evidence="9 16" id="KW-0675">Receptor</keyword>
<dbReference type="Gene3D" id="2.170.130.10">
    <property type="entry name" value="TonB-dependent receptor, plug domain"/>
    <property type="match status" value="1"/>
</dbReference>
<name>A0A3M6Q2T1_9BURK</name>
<dbReference type="GO" id="GO:0015344">
    <property type="term" value="F:siderophore uptake transmembrane transporter activity"/>
    <property type="evidence" value="ECO:0007669"/>
    <property type="project" value="TreeGrafter"/>
</dbReference>
<dbReference type="InterPro" id="IPR000531">
    <property type="entry name" value="Beta-barrel_TonB"/>
</dbReference>
<evidence type="ECO:0000256" key="12">
    <source>
        <dbReference type="RuleBase" id="RU003357"/>
    </source>
</evidence>
<dbReference type="NCBIfam" id="TIGR01786">
    <property type="entry name" value="TonB-hemlactrns"/>
    <property type="match status" value="1"/>
</dbReference>
<reference evidence="16 17" key="1">
    <citation type="submission" date="2018-10" db="EMBL/GenBank/DDBJ databases">
        <title>Comamonadaceae CDC group NO-1 genome sequencing and assembly.</title>
        <authorList>
            <person name="Bernier A.-M."/>
            <person name="Bernard K."/>
        </authorList>
    </citation>
    <scope>NUCLEOTIDE SEQUENCE [LARGE SCALE GENOMIC DNA]</scope>
    <source>
        <strain evidence="16 17">NML161473</strain>
    </source>
</reference>
<dbReference type="GO" id="GO:0015232">
    <property type="term" value="F:heme transmembrane transporter activity"/>
    <property type="evidence" value="ECO:0007669"/>
    <property type="project" value="InterPro"/>
</dbReference>
<evidence type="ECO:0000256" key="9">
    <source>
        <dbReference type="ARBA" id="ARBA00023170"/>
    </source>
</evidence>
<keyword evidence="5 11" id="KW-0812">Transmembrane</keyword>
<keyword evidence="10 11" id="KW-0998">Cell outer membrane</keyword>
<evidence type="ECO:0000256" key="11">
    <source>
        <dbReference type="PROSITE-ProRule" id="PRU01360"/>
    </source>
</evidence>
<accession>A0A3M6Q2T1</accession>
<dbReference type="PANTHER" id="PTHR30069">
    <property type="entry name" value="TONB-DEPENDENT OUTER MEMBRANE RECEPTOR"/>
    <property type="match status" value="1"/>
</dbReference>
<dbReference type="GO" id="GO:0044718">
    <property type="term" value="P:siderophore transmembrane transport"/>
    <property type="evidence" value="ECO:0007669"/>
    <property type="project" value="TreeGrafter"/>
</dbReference>
<keyword evidence="4 11" id="KW-1134">Transmembrane beta strand</keyword>
<gene>
    <name evidence="16" type="ORF">EBQ25_10070</name>
</gene>
<dbReference type="InterPro" id="IPR039426">
    <property type="entry name" value="TonB-dep_rcpt-like"/>
</dbReference>
<dbReference type="Pfam" id="PF00593">
    <property type="entry name" value="TonB_dep_Rec_b-barrel"/>
    <property type="match status" value="1"/>
</dbReference>
<dbReference type="Pfam" id="PF07715">
    <property type="entry name" value="Plug"/>
    <property type="match status" value="1"/>
</dbReference>
<keyword evidence="6" id="KW-0732">Signal</keyword>
<evidence type="ECO:0000313" key="16">
    <source>
        <dbReference type="EMBL" id="RMW97543.1"/>
    </source>
</evidence>
<proteinExistence type="inferred from homology"/>
<protein>
    <submittedName>
        <fullName evidence="16">TonB-dependent hemoglobin/transferrin/lactoferrin family receptor</fullName>
    </submittedName>
</protein>
<evidence type="ECO:0000259" key="14">
    <source>
        <dbReference type="Pfam" id="PF00593"/>
    </source>
</evidence>
<comment type="subcellular location">
    <subcellularLocation>
        <location evidence="1 11">Cell outer membrane</location>
        <topology evidence="1 11">Multi-pass membrane protein</topology>
    </subcellularLocation>
</comment>
<feature type="domain" description="TonB-dependent receptor-like beta-barrel" evidence="14">
    <location>
        <begin position="319"/>
        <end position="732"/>
    </location>
</feature>
<organism evidence="16 17">
    <name type="scientific">Allofranklinella schreckenbergeri</name>
    <dbReference type="NCBI Taxonomy" id="1076744"/>
    <lineage>
        <taxon>Bacteria</taxon>
        <taxon>Pseudomonadati</taxon>
        <taxon>Pseudomonadota</taxon>
        <taxon>Betaproteobacteria</taxon>
        <taxon>Burkholderiales</taxon>
        <taxon>Comamonadaceae</taxon>
        <taxon>Allofranklinella</taxon>
    </lineage>
</organism>
<sequence length="771" mass="84378">MKPNRHKIANHFHFSKHLLHPMQHTHQSEPRQWPHPIALACLCALSLGAAAAHAQNAPATDAASAANELPAVLVTGSRSERALREVPASAQVVEAQQLEEAQIDDIRELAETLPGVTVERRSNRMTINSRDGRSGNAGFNIRGLDGNRVLMLVDGVRMPRNYSFGASSRDNVDFGLLERVEIIKGPSSSLYGSDGIGGVVQFFTRQPGSYLKDGKTLGGQAGLAYEGQSRSVRAGATVAGQASESVQWLLSASALKGHALDTRGDNDSASELRTKPNPEDARDAALLGKLVWSPSARQSHSFSAEYVSKRDELELLSQYGSVSRGVTTLTARGDTDNRRKRLSWQSRFELDAPVADTLRTTVAHQRLRSLEHFENTRKNRPGQVRDVLDHENLWQVSAQAEKTLRSGDLAHKLAYGVDYARTKADNLQTGVTPPAGETFPLKRFPDTTESAVGLFVQNEIIGNGWSLIPGLRWDKYRISVDPTGFAGQASGKSGSALSPRLGATLDLSQDWTLYGQWASGFRTPSADQLNRFFENPIGHYRTEANPDLKPEKAQHVELGLKGQGQNWRLEAAVFHGRYRDFILDNQTVRGTGRPGDPLVFRAVNIGRANISGFEIAGEYRLGDMAGGSLSMPAAFSMARGRDKSTGKPINSVQPPRLNLGLRYATADWSLRLDMAHRQGKKAKDVAGASDPRAGAVEYFRPATSTVFDLGGQWRLLRHASGDVRLNATVHNLTNRKYWRWSDVQGLSAKLPTLDAYSQPGRKFSLSLVASF</sequence>
<dbReference type="SUPFAM" id="SSF56935">
    <property type="entry name" value="Porins"/>
    <property type="match status" value="1"/>
</dbReference>
<dbReference type="PANTHER" id="PTHR30069:SF29">
    <property type="entry name" value="HEMOGLOBIN AND HEMOGLOBIN-HAPTOGLOBIN-BINDING PROTEIN 1-RELATED"/>
    <property type="match status" value="1"/>
</dbReference>
<evidence type="ECO:0000256" key="1">
    <source>
        <dbReference type="ARBA" id="ARBA00004571"/>
    </source>
</evidence>
<dbReference type="InterPro" id="IPR012910">
    <property type="entry name" value="Plug_dom"/>
</dbReference>
<dbReference type="Gene3D" id="2.40.170.20">
    <property type="entry name" value="TonB-dependent receptor, beta-barrel domain"/>
    <property type="match status" value="1"/>
</dbReference>
<feature type="domain" description="TonB-dependent receptor plug" evidence="15">
    <location>
        <begin position="83"/>
        <end position="199"/>
    </location>
</feature>
<evidence type="ECO:0000256" key="10">
    <source>
        <dbReference type="ARBA" id="ARBA00023237"/>
    </source>
</evidence>
<keyword evidence="3 11" id="KW-0813">Transport</keyword>
<dbReference type="InterPro" id="IPR011276">
    <property type="entry name" value="TonB_haem/Hb_rcpt"/>
</dbReference>
<evidence type="ECO:0000256" key="2">
    <source>
        <dbReference type="ARBA" id="ARBA00009810"/>
    </source>
</evidence>
<dbReference type="InterPro" id="IPR037066">
    <property type="entry name" value="Plug_dom_sf"/>
</dbReference>
<evidence type="ECO:0000256" key="5">
    <source>
        <dbReference type="ARBA" id="ARBA00022692"/>
    </source>
</evidence>
<evidence type="ECO:0000256" key="13">
    <source>
        <dbReference type="SAM" id="MobiDB-lite"/>
    </source>
</evidence>
<evidence type="ECO:0000256" key="7">
    <source>
        <dbReference type="ARBA" id="ARBA00023077"/>
    </source>
</evidence>
<dbReference type="EMBL" id="RDQL01000015">
    <property type="protein sequence ID" value="RMW97543.1"/>
    <property type="molecule type" value="Genomic_DNA"/>
</dbReference>
<evidence type="ECO:0000259" key="15">
    <source>
        <dbReference type="Pfam" id="PF07715"/>
    </source>
</evidence>
<dbReference type="InterPro" id="IPR010949">
    <property type="entry name" value="TonB_Hb/transfer/lactofer_rcpt"/>
</dbReference>
<keyword evidence="8 11" id="KW-0472">Membrane</keyword>
<dbReference type="AlphaFoldDB" id="A0A3M6Q2T1"/>
<feature type="region of interest" description="Disordered" evidence="13">
    <location>
        <begin position="260"/>
        <end position="280"/>
    </location>
</feature>
<keyword evidence="17" id="KW-1185">Reference proteome</keyword>
<keyword evidence="7 12" id="KW-0798">TonB box</keyword>
<dbReference type="CDD" id="cd01347">
    <property type="entry name" value="ligand_gated_channel"/>
    <property type="match status" value="1"/>
</dbReference>
<dbReference type="GO" id="GO:0009279">
    <property type="term" value="C:cell outer membrane"/>
    <property type="evidence" value="ECO:0007669"/>
    <property type="project" value="UniProtKB-SubCell"/>
</dbReference>
<dbReference type="Proteomes" id="UP000267035">
    <property type="component" value="Unassembled WGS sequence"/>
</dbReference>
<evidence type="ECO:0000256" key="8">
    <source>
        <dbReference type="ARBA" id="ARBA00023136"/>
    </source>
</evidence>